<dbReference type="Gene3D" id="1.20.1280.50">
    <property type="match status" value="1"/>
</dbReference>
<sequence>MAQAAEAAEVDVDRLSSLPDGVLGHILSFLPTYEAGRAAVLSSRWRHILASAHTFSFDQPESPFTDCESCYYSYVDEKQSRNYYFLNAVTAAFLCRRRCAGGRDPPLRVFRVSFDWYHRWDGAMVDRWLACATRNGAKELRHVELRLEGGREACDYEDPYRSTKLEDKMYKQVTDSSEDEDDLEGRGIPNFIEPDSDGNNVDEGYHWQEKLDYTVPKRIFTCVALRTLCLGGCLLNLPATISLPSLETLLLTGLIDSEEVMQRLISSCPCLVDLTLEACSKVHTISVLDTHLRRLALRCCHKLLSVTVDSSDLRVFEYKGAVPSPSLLTLHGDAQRISSCTIDFCGKELSMIGQFVWFKKLLRMFVGTKHLHLRSDCLGSGFEDPIFKRFPVFCRLRHLELTGRLQHYHAVDAITRILMQAPNLEVLSLVILPVSDHHPEDSPPLGYWQGDTTISCLRDHVREIKMVHYQGLEVQRKLLKFLLHNALVLDEICCVFPKGPLDRETEMMNEIKAPFGLRDFFLFLRFSCEQSTDSCEIPVKILRSKGGLKDGL</sequence>
<proteinExistence type="predicted"/>
<organism evidence="2 3">
    <name type="scientific">Eragrostis curvula</name>
    <name type="common">weeping love grass</name>
    <dbReference type="NCBI Taxonomy" id="38414"/>
    <lineage>
        <taxon>Eukaryota</taxon>
        <taxon>Viridiplantae</taxon>
        <taxon>Streptophyta</taxon>
        <taxon>Embryophyta</taxon>
        <taxon>Tracheophyta</taxon>
        <taxon>Spermatophyta</taxon>
        <taxon>Magnoliopsida</taxon>
        <taxon>Liliopsida</taxon>
        <taxon>Poales</taxon>
        <taxon>Poaceae</taxon>
        <taxon>PACMAD clade</taxon>
        <taxon>Chloridoideae</taxon>
        <taxon>Eragrostideae</taxon>
        <taxon>Eragrostidinae</taxon>
        <taxon>Eragrostis</taxon>
    </lineage>
</organism>
<dbReference type="InterPro" id="IPR050232">
    <property type="entry name" value="FBL13/AtMIF1-like"/>
</dbReference>
<reference evidence="2 3" key="1">
    <citation type="journal article" date="2019" name="Sci. Rep.">
        <title>A high-quality genome of Eragrostis curvula grass provides insights into Poaceae evolution and supports new strategies to enhance forage quality.</title>
        <authorList>
            <person name="Carballo J."/>
            <person name="Santos B.A.C.M."/>
            <person name="Zappacosta D."/>
            <person name="Garbus I."/>
            <person name="Selva J.P."/>
            <person name="Gallo C.A."/>
            <person name="Diaz A."/>
            <person name="Albertini E."/>
            <person name="Caccamo M."/>
            <person name="Echenique V."/>
        </authorList>
    </citation>
    <scope>NUCLEOTIDE SEQUENCE [LARGE SCALE GENOMIC DNA]</scope>
    <source>
        <strain evidence="3">cv. Victoria</strain>
        <tissue evidence="2">Leaf</tissue>
    </source>
</reference>
<dbReference type="PROSITE" id="PS50181">
    <property type="entry name" value="FBOX"/>
    <property type="match status" value="1"/>
</dbReference>
<dbReference type="InterPro" id="IPR036047">
    <property type="entry name" value="F-box-like_dom_sf"/>
</dbReference>
<keyword evidence="3" id="KW-1185">Reference proteome</keyword>
<evidence type="ECO:0000259" key="1">
    <source>
        <dbReference type="PROSITE" id="PS50181"/>
    </source>
</evidence>
<evidence type="ECO:0000313" key="2">
    <source>
        <dbReference type="EMBL" id="TVU13302.1"/>
    </source>
</evidence>
<evidence type="ECO:0000313" key="3">
    <source>
        <dbReference type="Proteomes" id="UP000324897"/>
    </source>
</evidence>
<dbReference type="InterPro" id="IPR055411">
    <property type="entry name" value="LRR_FXL15/At3g58940/PEG3-like"/>
</dbReference>
<dbReference type="Pfam" id="PF24758">
    <property type="entry name" value="LRR_At5g56370"/>
    <property type="match status" value="1"/>
</dbReference>
<dbReference type="Gene3D" id="3.80.10.10">
    <property type="entry name" value="Ribonuclease Inhibitor"/>
    <property type="match status" value="1"/>
</dbReference>
<dbReference type="Proteomes" id="UP000324897">
    <property type="component" value="Unassembled WGS sequence"/>
</dbReference>
<gene>
    <name evidence="2" type="ORF">EJB05_40349</name>
</gene>
<dbReference type="SUPFAM" id="SSF52047">
    <property type="entry name" value="RNI-like"/>
    <property type="match status" value="1"/>
</dbReference>
<dbReference type="EMBL" id="RWGY01000034">
    <property type="protein sequence ID" value="TVU13302.1"/>
    <property type="molecule type" value="Genomic_DNA"/>
</dbReference>
<dbReference type="SUPFAM" id="SSF81383">
    <property type="entry name" value="F-box domain"/>
    <property type="match status" value="1"/>
</dbReference>
<dbReference type="Pfam" id="PF00646">
    <property type="entry name" value="F-box"/>
    <property type="match status" value="1"/>
</dbReference>
<dbReference type="OrthoDB" id="695856at2759"/>
<comment type="caution">
    <text evidence="2">The sequence shown here is derived from an EMBL/GenBank/DDBJ whole genome shotgun (WGS) entry which is preliminary data.</text>
</comment>
<dbReference type="PANTHER" id="PTHR31900">
    <property type="entry name" value="F-BOX/RNI SUPERFAMILY PROTEIN-RELATED"/>
    <property type="match status" value="1"/>
</dbReference>
<dbReference type="PANTHER" id="PTHR31900:SF30">
    <property type="entry name" value="SUPERFAMILY PROTEIN, PUTATIVE-RELATED"/>
    <property type="match status" value="1"/>
</dbReference>
<dbReference type="AlphaFoldDB" id="A0A5J9TPJ4"/>
<feature type="non-terminal residue" evidence="2">
    <location>
        <position position="1"/>
    </location>
</feature>
<protein>
    <recommendedName>
        <fullName evidence="1">F-box domain-containing protein</fullName>
    </recommendedName>
</protein>
<accession>A0A5J9TPJ4</accession>
<dbReference type="Gramene" id="TVU13302">
    <property type="protein sequence ID" value="TVU13302"/>
    <property type="gene ID" value="EJB05_40349"/>
</dbReference>
<name>A0A5J9TPJ4_9POAL</name>
<dbReference type="InterPro" id="IPR032675">
    <property type="entry name" value="LRR_dom_sf"/>
</dbReference>
<dbReference type="InterPro" id="IPR001810">
    <property type="entry name" value="F-box_dom"/>
</dbReference>
<feature type="domain" description="F-box" evidence="1">
    <location>
        <begin position="12"/>
        <end position="58"/>
    </location>
</feature>